<dbReference type="EMBL" id="KE747836">
    <property type="protein sequence ID" value="RMZ72970.1"/>
    <property type="molecule type" value="Genomic_DNA"/>
</dbReference>
<accession>A0A3M7MEU9</accession>
<gene>
    <name evidence="2" type="ORF">GMOD_00009755</name>
</gene>
<organism evidence="2 3">
    <name type="scientific">Pyrenophora seminiperda CCB06</name>
    <dbReference type="NCBI Taxonomy" id="1302712"/>
    <lineage>
        <taxon>Eukaryota</taxon>
        <taxon>Fungi</taxon>
        <taxon>Dikarya</taxon>
        <taxon>Ascomycota</taxon>
        <taxon>Pezizomycotina</taxon>
        <taxon>Dothideomycetes</taxon>
        <taxon>Pleosporomycetidae</taxon>
        <taxon>Pleosporales</taxon>
        <taxon>Pleosporineae</taxon>
        <taxon>Pleosporaceae</taxon>
        <taxon>Pyrenophora</taxon>
    </lineage>
</organism>
<evidence type="ECO:0000313" key="2">
    <source>
        <dbReference type="EMBL" id="RMZ72970.1"/>
    </source>
</evidence>
<keyword evidence="3" id="KW-1185">Reference proteome</keyword>
<sequence>MHVSISSVYRTPPHYSPRRQHQDGASVLLQTGTDGRHGARLGCRARHGSELPQLVKCVDIGNSHLSKQARLVHHGNSLDGVVTLGSLTGQHDAVGTVKNRVTNVADFGTRWARVVRHRLEHLRSANDGLTRNVALCDHHLLCNEDLAGWNLNTKITTGDHDTVGFPQNLIKVVHTLLVLDLGNDLDVLALLTEHLADGSNVAAAADKGRKYHVDLVLDTELEIGLVLLR</sequence>
<reference evidence="2 3" key="1">
    <citation type="journal article" date="2014" name="PLoS ONE">
        <title>De novo Genome Assembly of the Fungal Plant Pathogen Pyrenophora semeniperda.</title>
        <authorList>
            <person name="Soliai M.M."/>
            <person name="Meyer S.E."/>
            <person name="Udall J.A."/>
            <person name="Elzinga D.E."/>
            <person name="Hermansen R.A."/>
            <person name="Bodily P.M."/>
            <person name="Hart A.A."/>
            <person name="Coleman C.E."/>
        </authorList>
    </citation>
    <scope>NUCLEOTIDE SEQUENCE [LARGE SCALE GENOMIC DNA]</scope>
    <source>
        <strain evidence="2 3">CCB06</strain>
        <tissue evidence="2">Mycelium</tissue>
    </source>
</reference>
<protein>
    <submittedName>
        <fullName evidence="2">Uncharacterized protein</fullName>
    </submittedName>
</protein>
<evidence type="ECO:0000313" key="3">
    <source>
        <dbReference type="Proteomes" id="UP000265663"/>
    </source>
</evidence>
<proteinExistence type="predicted"/>
<dbReference type="OrthoDB" id="10612469at2759"/>
<evidence type="ECO:0000256" key="1">
    <source>
        <dbReference type="SAM" id="MobiDB-lite"/>
    </source>
</evidence>
<dbReference type="AlphaFoldDB" id="A0A3M7MEU9"/>
<dbReference type="Proteomes" id="UP000265663">
    <property type="component" value="Unassembled WGS sequence"/>
</dbReference>
<feature type="region of interest" description="Disordered" evidence="1">
    <location>
        <begin position="1"/>
        <end position="21"/>
    </location>
</feature>
<name>A0A3M7MEU9_9PLEO</name>